<evidence type="ECO:0000256" key="1">
    <source>
        <dbReference type="SAM" id="SignalP"/>
    </source>
</evidence>
<comment type="caution">
    <text evidence="2">The sequence shown here is derived from an EMBL/GenBank/DDBJ whole genome shotgun (WGS) entry which is preliminary data.</text>
</comment>
<reference evidence="2 3" key="1">
    <citation type="submission" date="2024-06" db="EMBL/GenBank/DDBJ databases">
        <title>The Natural Products Discovery Center: Release of the First 8490 Sequenced Strains for Exploring Actinobacteria Biosynthetic Diversity.</title>
        <authorList>
            <person name="Kalkreuter E."/>
            <person name="Kautsar S.A."/>
            <person name="Yang D."/>
            <person name="Bader C.D."/>
            <person name="Teijaro C.N."/>
            <person name="Fluegel L."/>
            <person name="Davis C.M."/>
            <person name="Simpson J.R."/>
            <person name="Lauterbach L."/>
            <person name="Steele A.D."/>
            <person name="Gui C."/>
            <person name="Meng S."/>
            <person name="Li G."/>
            <person name="Viehrig K."/>
            <person name="Ye F."/>
            <person name="Su P."/>
            <person name="Kiefer A.F."/>
            <person name="Nichols A."/>
            <person name="Cepeda A.J."/>
            <person name="Yan W."/>
            <person name="Fan B."/>
            <person name="Jiang Y."/>
            <person name="Adhikari A."/>
            <person name="Zheng C.-J."/>
            <person name="Schuster L."/>
            <person name="Cowan T.M."/>
            <person name="Smanski M.J."/>
            <person name="Chevrette M.G."/>
            <person name="De Carvalho L.P.S."/>
            <person name="Shen B."/>
        </authorList>
    </citation>
    <scope>NUCLEOTIDE SEQUENCE [LARGE SCALE GENOMIC DNA]</scope>
    <source>
        <strain evidence="2 3">NPDC006434</strain>
    </source>
</reference>
<name>A0ABV2UZ85_9ACTN</name>
<dbReference type="RefSeq" id="WP_355398131.1">
    <property type="nucleotide sequence ID" value="NZ_JBEGHN010000001.1"/>
</dbReference>
<evidence type="ECO:0000313" key="2">
    <source>
        <dbReference type="EMBL" id="MET9846876.1"/>
    </source>
</evidence>
<accession>A0ABV2UZ85</accession>
<proteinExistence type="predicted"/>
<dbReference type="Proteomes" id="UP001550210">
    <property type="component" value="Unassembled WGS sequence"/>
</dbReference>
<evidence type="ECO:0000313" key="3">
    <source>
        <dbReference type="Proteomes" id="UP001550210"/>
    </source>
</evidence>
<keyword evidence="3" id="KW-1185">Reference proteome</keyword>
<keyword evidence="1" id="KW-0732">Signal</keyword>
<feature type="chain" id="PRO_5047104655" evidence="1">
    <location>
        <begin position="22"/>
        <end position="114"/>
    </location>
</feature>
<gene>
    <name evidence="2" type="ORF">ABZZ21_20350</name>
</gene>
<protein>
    <submittedName>
        <fullName evidence="2">Uncharacterized protein</fullName>
    </submittedName>
</protein>
<dbReference type="EMBL" id="JBEXPZ010000025">
    <property type="protein sequence ID" value="MET9846876.1"/>
    <property type="molecule type" value="Genomic_DNA"/>
</dbReference>
<feature type="signal peptide" evidence="1">
    <location>
        <begin position="1"/>
        <end position="21"/>
    </location>
</feature>
<sequence length="114" mass="12205">MSHLMLRSAAALVLAATPLIAAVPAQAVPQQQFPCQADIQKTDSNLTSTVTLTVTCDVDKTVGARIAIGETVLVDLQQTVRAHVEERLILTIPRVPRVCATLQVDEQTSMVCTP</sequence>
<organism evidence="2 3">
    <name type="scientific">Streptomyces ossamyceticus</name>
    <dbReference type="NCBI Taxonomy" id="249581"/>
    <lineage>
        <taxon>Bacteria</taxon>
        <taxon>Bacillati</taxon>
        <taxon>Actinomycetota</taxon>
        <taxon>Actinomycetes</taxon>
        <taxon>Kitasatosporales</taxon>
        <taxon>Streptomycetaceae</taxon>
        <taxon>Streptomyces</taxon>
    </lineage>
</organism>